<organism evidence="7 8">
    <name type="scientific">Candidatus Kaiserbacteria bacterium RIFCSPLOWO2_12_FULL_45_26</name>
    <dbReference type="NCBI Taxonomy" id="1798525"/>
    <lineage>
        <taxon>Bacteria</taxon>
        <taxon>Candidatus Kaiseribacteriota</taxon>
    </lineage>
</organism>
<evidence type="ECO:0000256" key="1">
    <source>
        <dbReference type="ARBA" id="ARBA00004167"/>
    </source>
</evidence>
<name>A0A1F6FG19_9BACT</name>
<evidence type="ECO:0000313" key="8">
    <source>
        <dbReference type="Proteomes" id="UP000177325"/>
    </source>
</evidence>
<comment type="subcellular location">
    <subcellularLocation>
        <location evidence="1">Membrane</location>
        <topology evidence="1">Single-pass membrane protein</topology>
    </subcellularLocation>
</comment>
<dbReference type="PANTHER" id="PTHR30093:SF43">
    <property type="entry name" value="SLR2015 PROTEIN"/>
    <property type="match status" value="1"/>
</dbReference>
<reference evidence="7 8" key="1">
    <citation type="journal article" date="2016" name="Nat. Commun.">
        <title>Thousands of microbial genomes shed light on interconnected biogeochemical processes in an aquifer system.</title>
        <authorList>
            <person name="Anantharaman K."/>
            <person name="Brown C.T."/>
            <person name="Hug L.A."/>
            <person name="Sharon I."/>
            <person name="Castelle C.J."/>
            <person name="Probst A.J."/>
            <person name="Thomas B.C."/>
            <person name="Singh A."/>
            <person name="Wilkins M.J."/>
            <person name="Karaoz U."/>
            <person name="Brodie E.L."/>
            <person name="Williams K.H."/>
            <person name="Hubbard S.S."/>
            <person name="Banfield J.F."/>
        </authorList>
    </citation>
    <scope>NUCLEOTIDE SEQUENCE [LARGE SCALE GENOMIC DNA]</scope>
</reference>
<evidence type="ECO:0000256" key="3">
    <source>
        <dbReference type="ARBA" id="ARBA00022692"/>
    </source>
</evidence>
<dbReference type="SUPFAM" id="SSF54523">
    <property type="entry name" value="Pili subunits"/>
    <property type="match status" value="1"/>
</dbReference>
<sequence length="137" mass="14176">MNSKSGFTLIELLVVIAIIGILASVVIGSLNDARTGGLDAKIKSELVNISKRASLEESTAFTFDMVCGSNGVTQSPAIVTIINSIELYSLGPVVCNSSTEEYAASAPLEVGFWCVDSTGVSRPIATAITSETTCPAS</sequence>
<keyword evidence="3 6" id="KW-0812">Transmembrane</keyword>
<dbReference type="InterPro" id="IPR002416">
    <property type="entry name" value="T2SS_protein-GspH"/>
</dbReference>
<dbReference type="GO" id="GO:0015628">
    <property type="term" value="P:protein secretion by the type II secretion system"/>
    <property type="evidence" value="ECO:0007669"/>
    <property type="project" value="InterPro"/>
</dbReference>
<evidence type="ECO:0000256" key="2">
    <source>
        <dbReference type="ARBA" id="ARBA00022481"/>
    </source>
</evidence>
<dbReference type="InterPro" id="IPR012902">
    <property type="entry name" value="N_methyl_site"/>
</dbReference>
<dbReference type="GO" id="GO:0016020">
    <property type="term" value="C:membrane"/>
    <property type="evidence" value="ECO:0007669"/>
    <property type="project" value="UniProtKB-SubCell"/>
</dbReference>
<evidence type="ECO:0000256" key="4">
    <source>
        <dbReference type="ARBA" id="ARBA00022989"/>
    </source>
</evidence>
<evidence type="ECO:0008006" key="9">
    <source>
        <dbReference type="Google" id="ProtNLM"/>
    </source>
</evidence>
<feature type="transmembrane region" description="Helical" evidence="6">
    <location>
        <begin position="6"/>
        <end position="27"/>
    </location>
</feature>
<dbReference type="Pfam" id="PF07963">
    <property type="entry name" value="N_methyl"/>
    <property type="match status" value="1"/>
</dbReference>
<evidence type="ECO:0000256" key="5">
    <source>
        <dbReference type="ARBA" id="ARBA00023136"/>
    </source>
</evidence>
<dbReference type="PRINTS" id="PR00885">
    <property type="entry name" value="BCTERIALGSPH"/>
</dbReference>
<dbReference type="InterPro" id="IPR045584">
    <property type="entry name" value="Pilin-like"/>
</dbReference>
<dbReference type="STRING" id="1798525.A3G90_01860"/>
<dbReference type="Gene3D" id="3.30.700.10">
    <property type="entry name" value="Glycoprotein, Type 4 Pilin"/>
    <property type="match status" value="1"/>
</dbReference>
<gene>
    <name evidence="7" type="ORF">A3G90_01860</name>
</gene>
<dbReference type="GO" id="GO:0015627">
    <property type="term" value="C:type II protein secretion system complex"/>
    <property type="evidence" value="ECO:0007669"/>
    <property type="project" value="InterPro"/>
</dbReference>
<dbReference type="PROSITE" id="PS00409">
    <property type="entry name" value="PROKAR_NTER_METHYL"/>
    <property type="match status" value="1"/>
</dbReference>
<evidence type="ECO:0000313" key="7">
    <source>
        <dbReference type="EMBL" id="OGG84807.1"/>
    </source>
</evidence>
<dbReference type="Proteomes" id="UP000177325">
    <property type="component" value="Unassembled WGS sequence"/>
</dbReference>
<proteinExistence type="predicted"/>
<dbReference type="EMBL" id="MFMM01000001">
    <property type="protein sequence ID" value="OGG84807.1"/>
    <property type="molecule type" value="Genomic_DNA"/>
</dbReference>
<evidence type="ECO:0000256" key="6">
    <source>
        <dbReference type="SAM" id="Phobius"/>
    </source>
</evidence>
<comment type="caution">
    <text evidence="7">The sequence shown here is derived from an EMBL/GenBank/DDBJ whole genome shotgun (WGS) entry which is preliminary data.</text>
</comment>
<accession>A0A1F6FG19</accession>
<keyword evidence="2" id="KW-0488">Methylation</keyword>
<keyword evidence="4 6" id="KW-1133">Transmembrane helix</keyword>
<keyword evidence="5 6" id="KW-0472">Membrane</keyword>
<protein>
    <recommendedName>
        <fullName evidence="9">Prepilin-type N-terminal cleavage/methylation domain-containing protein</fullName>
    </recommendedName>
</protein>
<dbReference type="AlphaFoldDB" id="A0A1F6FG19"/>
<dbReference type="PANTHER" id="PTHR30093">
    <property type="entry name" value="GENERAL SECRETION PATHWAY PROTEIN G"/>
    <property type="match status" value="1"/>
</dbReference>
<dbReference type="NCBIfam" id="TIGR02532">
    <property type="entry name" value="IV_pilin_GFxxxE"/>
    <property type="match status" value="1"/>
</dbReference>